<evidence type="ECO:0000256" key="1">
    <source>
        <dbReference type="ARBA" id="ARBA00001936"/>
    </source>
</evidence>
<dbReference type="GO" id="GO:0046872">
    <property type="term" value="F:metal ion binding"/>
    <property type="evidence" value="ECO:0007669"/>
    <property type="project" value="UniProtKB-KW"/>
</dbReference>
<dbReference type="InterPro" id="IPR000086">
    <property type="entry name" value="NUDIX_hydrolase_dom"/>
</dbReference>
<comment type="caution">
    <text evidence="8">The sequence shown here is derived from an EMBL/GenBank/DDBJ whole genome shotgun (WGS) entry which is preliminary data.</text>
</comment>
<evidence type="ECO:0000256" key="5">
    <source>
        <dbReference type="ARBA" id="ARBA00022842"/>
    </source>
</evidence>
<dbReference type="Gene3D" id="3.90.79.10">
    <property type="entry name" value="Nucleoside Triphosphate Pyrophosphohydrolase"/>
    <property type="match status" value="1"/>
</dbReference>
<evidence type="ECO:0000256" key="3">
    <source>
        <dbReference type="ARBA" id="ARBA00022723"/>
    </source>
</evidence>
<organism evidence="8 9">
    <name type="scientific">Streptococcus hillyeri</name>
    <dbReference type="NCBI Taxonomy" id="2282420"/>
    <lineage>
        <taxon>Bacteria</taxon>
        <taxon>Bacillati</taxon>
        <taxon>Bacillota</taxon>
        <taxon>Bacilli</taxon>
        <taxon>Lactobacillales</taxon>
        <taxon>Streptococcaceae</taxon>
        <taxon>Streptococcus</taxon>
    </lineage>
</organism>
<dbReference type="AlphaFoldDB" id="A0A3L9DR21"/>
<dbReference type="PANTHER" id="PTHR12992">
    <property type="entry name" value="NUDIX HYDROLASE"/>
    <property type="match status" value="1"/>
</dbReference>
<dbReference type="SUPFAM" id="SSF55811">
    <property type="entry name" value="Nudix"/>
    <property type="match status" value="1"/>
</dbReference>
<keyword evidence="6" id="KW-0464">Manganese</keyword>
<dbReference type="GO" id="GO:0010945">
    <property type="term" value="F:coenzyme A diphosphatase activity"/>
    <property type="evidence" value="ECO:0007669"/>
    <property type="project" value="InterPro"/>
</dbReference>
<reference evidence="8 9" key="1">
    <citation type="submission" date="2018-10" db="EMBL/GenBank/DDBJ databases">
        <title>Streptococcus hillyeri sp. nov., isolated from equine tracheal sample.</title>
        <authorList>
            <person name="Macfadyen A.C."/>
            <person name="Waller A."/>
            <person name="Paterson G.K."/>
        </authorList>
    </citation>
    <scope>NUCLEOTIDE SEQUENCE [LARGE SCALE GENOMIC DNA]</scope>
    <source>
        <strain evidence="8 9">28462</strain>
    </source>
</reference>
<comment type="cofactor">
    <cofactor evidence="2">
        <name>Mg(2+)</name>
        <dbReference type="ChEBI" id="CHEBI:18420"/>
    </cofactor>
</comment>
<evidence type="ECO:0000256" key="2">
    <source>
        <dbReference type="ARBA" id="ARBA00001946"/>
    </source>
</evidence>
<dbReference type="OrthoDB" id="9802805at2"/>
<comment type="cofactor">
    <cofactor evidence="1">
        <name>Mn(2+)</name>
        <dbReference type="ChEBI" id="CHEBI:29035"/>
    </cofactor>
</comment>
<dbReference type="PROSITE" id="PS00893">
    <property type="entry name" value="NUDIX_BOX"/>
    <property type="match status" value="1"/>
</dbReference>
<proteinExistence type="predicted"/>
<sequence length="201" mass="23565">MMDKIKEKLEGYTAKPLGVTKHYAVLLPLIWENDEWQVLYQIRSHTISQPGEVAFPGGRVEAGEAFSQAAIRETIEELNLSADVIELVGEIDYFVYQDREIHCFVGQLMIENWRDITPNNEVDRLFTIPLRQLLETTPTYYKLKADFRKDSDFPFERINQGENYRFGHQNRKIPFYENVGENLWGMTAQFTHRFVEILQGK</sequence>
<evidence type="ECO:0000259" key="7">
    <source>
        <dbReference type="PROSITE" id="PS51462"/>
    </source>
</evidence>
<keyword evidence="5" id="KW-0460">Magnesium</keyword>
<evidence type="ECO:0000313" key="8">
    <source>
        <dbReference type="EMBL" id="RLY03395.1"/>
    </source>
</evidence>
<dbReference type="Proteomes" id="UP000279194">
    <property type="component" value="Unassembled WGS sequence"/>
</dbReference>
<keyword evidence="4" id="KW-0378">Hydrolase</keyword>
<dbReference type="RefSeq" id="WP_121835283.1">
    <property type="nucleotide sequence ID" value="NZ_CP163513.1"/>
</dbReference>
<dbReference type="InterPro" id="IPR045121">
    <property type="entry name" value="CoAse"/>
</dbReference>
<feature type="domain" description="Nudix hydrolase" evidence="7">
    <location>
        <begin position="20"/>
        <end position="150"/>
    </location>
</feature>
<keyword evidence="3" id="KW-0479">Metal-binding</keyword>
<dbReference type="InterPro" id="IPR015797">
    <property type="entry name" value="NUDIX_hydrolase-like_dom_sf"/>
</dbReference>
<evidence type="ECO:0000313" key="9">
    <source>
        <dbReference type="Proteomes" id="UP000279194"/>
    </source>
</evidence>
<evidence type="ECO:0000256" key="4">
    <source>
        <dbReference type="ARBA" id="ARBA00022801"/>
    </source>
</evidence>
<dbReference type="PROSITE" id="PS51462">
    <property type="entry name" value="NUDIX"/>
    <property type="match status" value="1"/>
</dbReference>
<gene>
    <name evidence="8" type="ORF">EAF07_05050</name>
</gene>
<protein>
    <submittedName>
        <fullName evidence="8">CoA pyrophosphatase</fullName>
    </submittedName>
</protein>
<dbReference type="PANTHER" id="PTHR12992:SF11">
    <property type="entry name" value="MITOCHONDRIAL COENZYME A DIPHOSPHATASE NUDT8"/>
    <property type="match status" value="1"/>
</dbReference>
<dbReference type="EMBL" id="RCVM01000008">
    <property type="protein sequence ID" value="RLY03395.1"/>
    <property type="molecule type" value="Genomic_DNA"/>
</dbReference>
<name>A0A3L9DR21_9STRE</name>
<accession>A0A3L9DR21</accession>
<evidence type="ECO:0000256" key="6">
    <source>
        <dbReference type="ARBA" id="ARBA00023211"/>
    </source>
</evidence>
<dbReference type="CDD" id="cd03426">
    <property type="entry name" value="NUDIX_CoAse_Nudt7"/>
    <property type="match status" value="1"/>
</dbReference>
<keyword evidence="9" id="KW-1185">Reference proteome</keyword>
<dbReference type="Pfam" id="PF00293">
    <property type="entry name" value="NUDIX"/>
    <property type="match status" value="1"/>
</dbReference>
<dbReference type="InterPro" id="IPR020084">
    <property type="entry name" value="NUDIX_hydrolase_CS"/>
</dbReference>